<gene>
    <name evidence="6" type="ORF">PIB30_083244</name>
</gene>
<dbReference type="InterPro" id="IPR015300">
    <property type="entry name" value="DNA-bd_pseudobarrel_sf"/>
</dbReference>
<keyword evidence="7" id="KW-1185">Reference proteome</keyword>
<dbReference type="EMBL" id="JASCZI010212758">
    <property type="protein sequence ID" value="MED6200247.1"/>
    <property type="molecule type" value="Genomic_DNA"/>
</dbReference>
<protein>
    <recommendedName>
        <fullName evidence="8">TF-B3 domain-containing protein</fullName>
    </recommendedName>
</protein>
<keyword evidence="5" id="KW-0539">Nucleus</keyword>
<keyword evidence="2" id="KW-0805">Transcription regulation</keyword>
<evidence type="ECO:0000256" key="5">
    <source>
        <dbReference type="ARBA" id="ARBA00023242"/>
    </source>
</evidence>
<proteinExistence type="predicted"/>
<comment type="caution">
    <text evidence="6">The sequence shown here is derived from an EMBL/GenBank/DDBJ whole genome shotgun (WGS) entry which is preliminary data.</text>
</comment>
<evidence type="ECO:0000313" key="7">
    <source>
        <dbReference type="Proteomes" id="UP001341840"/>
    </source>
</evidence>
<accession>A0ABU6XQM5</accession>
<keyword evidence="3" id="KW-0238">DNA-binding</keyword>
<evidence type="ECO:0000256" key="4">
    <source>
        <dbReference type="ARBA" id="ARBA00023163"/>
    </source>
</evidence>
<evidence type="ECO:0000256" key="2">
    <source>
        <dbReference type="ARBA" id="ARBA00023015"/>
    </source>
</evidence>
<comment type="subcellular location">
    <subcellularLocation>
        <location evidence="1">Nucleus</location>
    </subcellularLocation>
</comment>
<evidence type="ECO:0000313" key="6">
    <source>
        <dbReference type="EMBL" id="MED6200247.1"/>
    </source>
</evidence>
<organism evidence="6 7">
    <name type="scientific">Stylosanthes scabra</name>
    <dbReference type="NCBI Taxonomy" id="79078"/>
    <lineage>
        <taxon>Eukaryota</taxon>
        <taxon>Viridiplantae</taxon>
        <taxon>Streptophyta</taxon>
        <taxon>Embryophyta</taxon>
        <taxon>Tracheophyta</taxon>
        <taxon>Spermatophyta</taxon>
        <taxon>Magnoliopsida</taxon>
        <taxon>eudicotyledons</taxon>
        <taxon>Gunneridae</taxon>
        <taxon>Pentapetalae</taxon>
        <taxon>rosids</taxon>
        <taxon>fabids</taxon>
        <taxon>Fabales</taxon>
        <taxon>Fabaceae</taxon>
        <taxon>Papilionoideae</taxon>
        <taxon>50 kb inversion clade</taxon>
        <taxon>dalbergioids sensu lato</taxon>
        <taxon>Dalbergieae</taxon>
        <taxon>Pterocarpus clade</taxon>
        <taxon>Stylosanthes</taxon>
    </lineage>
</organism>
<sequence length="129" mass="15402">MESMFKSLRIVEPEAPKKRLRLDIDLNVPYSEPDKEPILTPSITSHESIVLPPKFVRIAFPSRLEYVRVIQRGRFCYNMCLRWTAKKQYYQVVMYRDWSALVRNNILRHGNKVRFTVYSNNDVMYAEVE</sequence>
<reference evidence="6 7" key="1">
    <citation type="journal article" date="2023" name="Plants (Basel)">
        <title>Bridging the Gap: Combining Genomics and Transcriptomics Approaches to Understand Stylosanthes scabra, an Orphan Legume from the Brazilian Caatinga.</title>
        <authorList>
            <person name="Ferreira-Neto J.R.C."/>
            <person name="da Silva M.D."/>
            <person name="Binneck E."/>
            <person name="de Melo N.F."/>
            <person name="da Silva R.H."/>
            <person name="de Melo A.L.T.M."/>
            <person name="Pandolfi V."/>
            <person name="Bustamante F.O."/>
            <person name="Brasileiro-Vidal A.C."/>
            <person name="Benko-Iseppon A.M."/>
        </authorList>
    </citation>
    <scope>NUCLEOTIDE SEQUENCE [LARGE SCALE GENOMIC DNA]</scope>
    <source>
        <tissue evidence="6">Leaves</tissue>
    </source>
</reference>
<name>A0ABU6XQM5_9FABA</name>
<dbReference type="Proteomes" id="UP001341840">
    <property type="component" value="Unassembled WGS sequence"/>
</dbReference>
<keyword evidence="4" id="KW-0804">Transcription</keyword>
<evidence type="ECO:0008006" key="8">
    <source>
        <dbReference type="Google" id="ProtNLM"/>
    </source>
</evidence>
<dbReference type="Gene3D" id="2.40.330.10">
    <property type="entry name" value="DNA-binding pseudobarrel domain"/>
    <property type="match status" value="1"/>
</dbReference>
<dbReference type="SUPFAM" id="SSF101936">
    <property type="entry name" value="DNA-binding pseudobarrel domain"/>
    <property type="match status" value="1"/>
</dbReference>
<evidence type="ECO:0000256" key="1">
    <source>
        <dbReference type="ARBA" id="ARBA00004123"/>
    </source>
</evidence>
<evidence type="ECO:0000256" key="3">
    <source>
        <dbReference type="ARBA" id="ARBA00023125"/>
    </source>
</evidence>